<dbReference type="PANTHER" id="PTHR42859">
    <property type="entry name" value="OXIDOREDUCTASE"/>
    <property type="match status" value="1"/>
</dbReference>
<evidence type="ECO:0000313" key="17">
    <source>
        <dbReference type="Proteomes" id="UP001269375"/>
    </source>
</evidence>
<evidence type="ECO:0000313" key="16">
    <source>
        <dbReference type="EMBL" id="MDR5896751.1"/>
    </source>
</evidence>
<evidence type="ECO:0000259" key="15">
    <source>
        <dbReference type="PROSITE" id="PS51656"/>
    </source>
</evidence>
<feature type="coiled-coil region" evidence="12">
    <location>
        <begin position="270"/>
        <end position="330"/>
    </location>
</feature>
<evidence type="ECO:0000256" key="13">
    <source>
        <dbReference type="SAM" id="MobiDB-lite"/>
    </source>
</evidence>
<dbReference type="PROSITE" id="PS51656">
    <property type="entry name" value="4FE4S"/>
    <property type="match status" value="1"/>
</dbReference>
<keyword evidence="17" id="KW-1185">Reference proteome</keyword>
<dbReference type="InterPro" id="IPR017896">
    <property type="entry name" value="4Fe4S_Fe-S-bd"/>
</dbReference>
<evidence type="ECO:0000256" key="12">
    <source>
        <dbReference type="SAM" id="Coils"/>
    </source>
</evidence>
<dbReference type="Proteomes" id="UP001269375">
    <property type="component" value="Unassembled WGS sequence"/>
</dbReference>
<evidence type="ECO:0000256" key="1">
    <source>
        <dbReference type="ARBA" id="ARBA00022448"/>
    </source>
</evidence>
<dbReference type="SUPFAM" id="SSF54862">
    <property type="entry name" value="4Fe-4S ferredoxins"/>
    <property type="match status" value="1"/>
</dbReference>
<evidence type="ECO:0000256" key="7">
    <source>
        <dbReference type="ARBA" id="ARBA00022967"/>
    </source>
</evidence>
<evidence type="ECO:0000256" key="5">
    <source>
        <dbReference type="ARBA" id="ARBA00022723"/>
    </source>
</evidence>
<feature type="domain" description="4Fe-4S" evidence="15">
    <location>
        <begin position="3"/>
        <end position="61"/>
    </location>
</feature>
<dbReference type="Pfam" id="PF04060">
    <property type="entry name" value="FeS"/>
    <property type="match status" value="1"/>
</dbReference>
<dbReference type="PROSITE" id="PS00198">
    <property type="entry name" value="4FE4S_FER_1"/>
    <property type="match status" value="2"/>
</dbReference>
<feature type="compositionally biased region" description="Basic and acidic residues" evidence="13">
    <location>
        <begin position="160"/>
        <end position="171"/>
    </location>
</feature>
<evidence type="ECO:0000259" key="14">
    <source>
        <dbReference type="PROSITE" id="PS51379"/>
    </source>
</evidence>
<evidence type="ECO:0000256" key="10">
    <source>
        <dbReference type="ARBA" id="ARBA00023014"/>
    </source>
</evidence>
<evidence type="ECO:0000256" key="2">
    <source>
        <dbReference type="ARBA" id="ARBA00022475"/>
    </source>
</evidence>
<accession>A0ABU1GYW2</accession>
<feature type="region of interest" description="Disordered" evidence="13">
    <location>
        <begin position="160"/>
        <end position="194"/>
    </location>
</feature>
<dbReference type="RefSeq" id="WP_251590227.1">
    <property type="nucleotide sequence ID" value="NZ_JAMLJI010000001.1"/>
</dbReference>
<evidence type="ECO:0000256" key="8">
    <source>
        <dbReference type="ARBA" id="ARBA00022982"/>
    </source>
</evidence>
<dbReference type="NCBIfam" id="TIGR01944">
    <property type="entry name" value="rnfB"/>
    <property type="match status" value="1"/>
</dbReference>
<feature type="domain" description="4Fe-4S ferredoxin-type" evidence="14">
    <location>
        <begin position="105"/>
        <end position="133"/>
    </location>
</feature>
<keyword evidence="12" id="KW-0175">Coiled coil</keyword>
<dbReference type="InterPro" id="IPR050294">
    <property type="entry name" value="RnfB_subfamily"/>
</dbReference>
<comment type="caution">
    <text evidence="16">The sequence shown here is derived from an EMBL/GenBank/DDBJ whole genome shotgun (WGS) entry which is preliminary data.</text>
</comment>
<dbReference type="Gene3D" id="3.30.70.20">
    <property type="match status" value="1"/>
</dbReference>
<dbReference type="NCBIfam" id="NF003475">
    <property type="entry name" value="PRK05113.1"/>
    <property type="match status" value="1"/>
</dbReference>
<evidence type="ECO:0000256" key="6">
    <source>
        <dbReference type="ARBA" id="ARBA00022737"/>
    </source>
</evidence>
<keyword evidence="4" id="KW-0997">Cell inner membrane</keyword>
<dbReference type="Pfam" id="PF14697">
    <property type="entry name" value="Fer4_21"/>
    <property type="match status" value="1"/>
</dbReference>
<keyword evidence="11" id="KW-0472">Membrane</keyword>
<name>A0ABU1GYW2_9GAMM</name>
<organism evidence="16 17">
    <name type="scientific">Larsenimonas suaedae</name>
    <dbReference type="NCBI Taxonomy" id="1851019"/>
    <lineage>
        <taxon>Bacteria</taxon>
        <taxon>Pseudomonadati</taxon>
        <taxon>Pseudomonadota</taxon>
        <taxon>Gammaproteobacteria</taxon>
        <taxon>Oceanospirillales</taxon>
        <taxon>Halomonadaceae</taxon>
        <taxon>Larsenimonas</taxon>
    </lineage>
</organism>
<protein>
    <submittedName>
        <fullName evidence="16">Electron transport complex subunit RsxB</fullName>
    </submittedName>
</protein>
<keyword evidence="6" id="KW-0677">Repeat</keyword>
<gene>
    <name evidence="16" type="primary">rsxB</name>
    <name evidence="16" type="ORF">QC825_11760</name>
</gene>
<dbReference type="EMBL" id="JARWAO010000006">
    <property type="protein sequence ID" value="MDR5896751.1"/>
    <property type="molecule type" value="Genomic_DNA"/>
</dbReference>
<keyword evidence="1" id="KW-0813">Transport</keyword>
<dbReference type="PANTHER" id="PTHR42859:SF3">
    <property type="entry name" value="ION-TRANSLOCATING OXIDOREDUCTASE COMPLEX SUBUNIT B"/>
    <property type="match status" value="1"/>
</dbReference>
<dbReference type="InterPro" id="IPR017900">
    <property type="entry name" value="4Fe4S_Fe_S_CS"/>
</dbReference>
<dbReference type="InterPro" id="IPR010207">
    <property type="entry name" value="Elect_transpt_cplx_RnfB/RsxB"/>
</dbReference>
<keyword evidence="5" id="KW-0479">Metal-binding</keyword>
<keyword evidence="3" id="KW-0004">4Fe-4S</keyword>
<evidence type="ECO:0000256" key="11">
    <source>
        <dbReference type="ARBA" id="ARBA00023136"/>
    </source>
</evidence>
<dbReference type="Gene3D" id="1.10.15.40">
    <property type="entry name" value="Electron transport complex subunit B, putative Fe-S cluster"/>
    <property type="match status" value="1"/>
</dbReference>
<dbReference type="PROSITE" id="PS51379">
    <property type="entry name" value="4FE4S_FER_2"/>
    <property type="match status" value="2"/>
</dbReference>
<keyword evidence="10" id="KW-0411">Iron-sulfur</keyword>
<feature type="compositionally biased region" description="Polar residues" evidence="13">
    <location>
        <begin position="179"/>
        <end position="188"/>
    </location>
</feature>
<keyword evidence="9" id="KW-0408">Iron</keyword>
<evidence type="ECO:0000256" key="3">
    <source>
        <dbReference type="ARBA" id="ARBA00022485"/>
    </source>
</evidence>
<reference evidence="16 17" key="1">
    <citation type="submission" date="2023-04" db="EMBL/GenBank/DDBJ databases">
        <title>A long-awaited taxogenomic arrangement of the family Halomonadaceae.</title>
        <authorList>
            <person name="De La Haba R."/>
            <person name="Chuvochina M."/>
            <person name="Wittouck S."/>
            <person name="Arahal D.R."/>
            <person name="Sanchez-Porro C."/>
            <person name="Hugenholtz P."/>
            <person name="Ventosa A."/>
        </authorList>
    </citation>
    <scope>NUCLEOTIDE SEQUENCE [LARGE SCALE GENOMIC DNA]</scope>
    <source>
        <strain evidence="16 17">DSM 22428</strain>
    </source>
</reference>
<keyword evidence="2" id="KW-1003">Cell membrane</keyword>
<evidence type="ECO:0000256" key="4">
    <source>
        <dbReference type="ARBA" id="ARBA00022519"/>
    </source>
</evidence>
<proteinExistence type="predicted"/>
<feature type="coiled-coil region" evidence="12">
    <location>
        <begin position="201"/>
        <end position="228"/>
    </location>
</feature>
<keyword evidence="8" id="KW-0249">Electron transport</keyword>
<sequence length="331" mass="36170">MNAAIVLIDDIDAVLPQTQCGKCGHPGCRPYARAIAEGEAINKCPPGGQATVARLADLLELEEPPLAVDAETPQVAVIREDECIGCTKCIKACPVDAIVGASKQMHTVIEPECTGCELCIAPCPVDCIDLIIDPAWQGCATEHEQRTFLDSRAELARRRYEAHTAREDARRTQRKRSQNARQGDSTLATEAATPALDHLDMTDLKAARAAAQARLGRFERQLKRVDEAERRELEHRHRAAKAYLGAIEQRLDALNAPTQMASTEQQGPNLKQLRIALKAAETTEKQAQKQLKRLEIKGTAEQAEAARAQLERAYANTAAAQKALEQAEAMT</sequence>
<dbReference type="InterPro" id="IPR007202">
    <property type="entry name" value="4Fe-4S_dom"/>
</dbReference>
<feature type="domain" description="4Fe-4S ferredoxin-type" evidence="14">
    <location>
        <begin position="74"/>
        <end position="103"/>
    </location>
</feature>
<evidence type="ECO:0000256" key="9">
    <source>
        <dbReference type="ARBA" id="ARBA00023004"/>
    </source>
</evidence>
<keyword evidence="7" id="KW-1278">Translocase</keyword>